<dbReference type="Pfam" id="PF00320">
    <property type="entry name" value="GATA"/>
    <property type="match status" value="1"/>
</dbReference>
<dbReference type="AlphaFoldDB" id="A0A6A4LG12"/>
<keyword evidence="7" id="KW-0805">Transcription regulation</keyword>
<evidence type="ECO:0000256" key="4">
    <source>
        <dbReference type="ARBA" id="ARBA00022723"/>
    </source>
</evidence>
<comment type="function">
    <text evidence="1">Transcriptional activator that specifically binds 5'-GATA-3' or 5'-GAT-3' motifs within gene promoters.</text>
</comment>
<evidence type="ECO:0000259" key="15">
    <source>
        <dbReference type="PROSITE" id="PS51320"/>
    </source>
</evidence>
<feature type="non-terminal residue" evidence="16">
    <location>
        <position position="1"/>
    </location>
</feature>
<evidence type="ECO:0000256" key="10">
    <source>
        <dbReference type="ARBA" id="ARBA00023163"/>
    </source>
</evidence>
<evidence type="ECO:0000313" key="17">
    <source>
        <dbReference type="Proteomes" id="UP000428333"/>
    </source>
</evidence>
<keyword evidence="8" id="KW-0238">DNA-binding</keyword>
<keyword evidence="6" id="KW-0862">Zinc</keyword>
<dbReference type="PROSITE" id="PS51320">
    <property type="entry name" value="TIFY"/>
    <property type="match status" value="1"/>
</dbReference>
<feature type="region of interest" description="Disordered" evidence="13">
    <location>
        <begin position="23"/>
        <end position="43"/>
    </location>
</feature>
<evidence type="ECO:0000256" key="2">
    <source>
        <dbReference type="ARBA" id="ARBA00004123"/>
    </source>
</evidence>
<feature type="compositionally biased region" description="Acidic residues" evidence="13">
    <location>
        <begin position="24"/>
        <end position="43"/>
    </location>
</feature>
<dbReference type="Proteomes" id="UP000428333">
    <property type="component" value="Linkage Group LG06"/>
</dbReference>
<dbReference type="GO" id="GO:0006355">
    <property type="term" value="P:regulation of DNA-templated transcription"/>
    <property type="evidence" value="ECO:0007669"/>
    <property type="project" value="InterPro"/>
</dbReference>
<evidence type="ECO:0000313" key="16">
    <source>
        <dbReference type="EMBL" id="KAE9457310.1"/>
    </source>
</evidence>
<organism evidence="16 17">
    <name type="scientific">Rhododendron williamsianum</name>
    <dbReference type="NCBI Taxonomy" id="262921"/>
    <lineage>
        <taxon>Eukaryota</taxon>
        <taxon>Viridiplantae</taxon>
        <taxon>Streptophyta</taxon>
        <taxon>Embryophyta</taxon>
        <taxon>Tracheophyta</taxon>
        <taxon>Spermatophyta</taxon>
        <taxon>Magnoliopsida</taxon>
        <taxon>eudicotyledons</taxon>
        <taxon>Gunneridae</taxon>
        <taxon>Pentapetalae</taxon>
        <taxon>asterids</taxon>
        <taxon>Ericales</taxon>
        <taxon>Ericaceae</taxon>
        <taxon>Ericoideae</taxon>
        <taxon>Rhodoreae</taxon>
        <taxon>Rhododendron</taxon>
    </lineage>
</organism>
<evidence type="ECO:0000256" key="6">
    <source>
        <dbReference type="ARBA" id="ARBA00022833"/>
    </source>
</evidence>
<dbReference type="SUPFAM" id="SSF57716">
    <property type="entry name" value="Glucocorticoid receptor-like (DNA-binding domain)"/>
    <property type="match status" value="1"/>
</dbReference>
<evidence type="ECO:0000256" key="12">
    <source>
        <dbReference type="PROSITE-ProRule" id="PRU00357"/>
    </source>
</evidence>
<dbReference type="CDD" id="cd00202">
    <property type="entry name" value="ZnF_GATA"/>
    <property type="match status" value="1"/>
</dbReference>
<dbReference type="PROSITE" id="PS51017">
    <property type="entry name" value="CCT"/>
    <property type="match status" value="1"/>
</dbReference>
<dbReference type="Gene3D" id="3.30.50.10">
    <property type="entry name" value="Erythroid Transcription Factor GATA-1, subunit A"/>
    <property type="match status" value="1"/>
</dbReference>
<keyword evidence="4" id="KW-0479">Metal-binding</keyword>
<proteinExistence type="inferred from homology"/>
<dbReference type="GO" id="GO:0008270">
    <property type="term" value="F:zinc ion binding"/>
    <property type="evidence" value="ECO:0007669"/>
    <property type="project" value="UniProtKB-KW"/>
</dbReference>
<dbReference type="InterPro" id="IPR045280">
    <property type="entry name" value="TIFY-like"/>
</dbReference>
<dbReference type="OrthoDB" id="2162994at2759"/>
<feature type="compositionally biased region" description="Acidic residues" evidence="13">
    <location>
        <begin position="295"/>
        <end position="308"/>
    </location>
</feature>
<evidence type="ECO:0000256" key="1">
    <source>
        <dbReference type="ARBA" id="ARBA00002206"/>
    </source>
</evidence>
<evidence type="ECO:0000256" key="5">
    <source>
        <dbReference type="ARBA" id="ARBA00022771"/>
    </source>
</evidence>
<feature type="domain" description="Tify" evidence="15">
    <location>
        <begin position="67"/>
        <end position="102"/>
    </location>
</feature>
<protein>
    <recommendedName>
        <fullName evidence="18">CCT domain-containing protein</fullName>
    </recommendedName>
</protein>
<keyword evidence="10" id="KW-0804">Transcription</keyword>
<evidence type="ECO:0008006" key="18">
    <source>
        <dbReference type="Google" id="ProtNLM"/>
    </source>
</evidence>
<accession>A0A6A4LG12</accession>
<evidence type="ECO:0000256" key="9">
    <source>
        <dbReference type="ARBA" id="ARBA00023159"/>
    </source>
</evidence>
<dbReference type="PANTHER" id="PTHR46125:SF7">
    <property type="entry name" value="GATA TRANSCRIPTION FACTOR 19-LIKE ISOFORM X1"/>
    <property type="match status" value="1"/>
</dbReference>
<dbReference type="InterPro" id="IPR013088">
    <property type="entry name" value="Znf_NHR/GATA"/>
</dbReference>
<feature type="region of interest" description="Disordered" evidence="13">
    <location>
        <begin position="287"/>
        <end position="309"/>
    </location>
</feature>
<gene>
    <name evidence="16" type="ORF">C3L33_10767</name>
</gene>
<evidence type="ECO:0000256" key="7">
    <source>
        <dbReference type="ARBA" id="ARBA00023015"/>
    </source>
</evidence>
<dbReference type="GO" id="GO:0005634">
    <property type="term" value="C:nucleus"/>
    <property type="evidence" value="ECO:0007669"/>
    <property type="project" value="UniProtKB-SubCell"/>
</dbReference>
<evidence type="ECO:0000256" key="13">
    <source>
        <dbReference type="SAM" id="MobiDB-lite"/>
    </source>
</evidence>
<comment type="caution">
    <text evidence="16">The sequence shown here is derived from an EMBL/GenBank/DDBJ whole genome shotgun (WGS) entry which is preliminary data.</text>
</comment>
<evidence type="ECO:0000259" key="14">
    <source>
        <dbReference type="PROSITE" id="PS51017"/>
    </source>
</evidence>
<keyword evidence="17" id="KW-1185">Reference proteome</keyword>
<dbReference type="SMART" id="SM00979">
    <property type="entry name" value="TIFY"/>
    <property type="match status" value="1"/>
</dbReference>
<evidence type="ECO:0000256" key="8">
    <source>
        <dbReference type="ARBA" id="ARBA00023125"/>
    </source>
</evidence>
<dbReference type="InterPro" id="IPR010399">
    <property type="entry name" value="Tify_dom"/>
</dbReference>
<keyword evidence="11 12" id="KW-0539">Nucleus</keyword>
<dbReference type="PANTHER" id="PTHR46125">
    <property type="entry name" value="GATA TRANSCRIPTION FACTOR 28"/>
    <property type="match status" value="1"/>
</dbReference>
<dbReference type="EMBL" id="QEFC01001519">
    <property type="protein sequence ID" value="KAE9457310.1"/>
    <property type="molecule type" value="Genomic_DNA"/>
</dbReference>
<name>A0A6A4LG12_9ERIC</name>
<sequence length="345" mass="37870">MAAAYPQPLQVRPPCEDRLALHVDEDEDGEYEETDGGDDDMDEADVHTISVNQPDRRDRRGGGVAAAASRSSELTLAFEGEVFVFPIVTPEKVQAVLMLLGGCEIATGVPTVDIPFCQRNRGVDDNPKHAKLSRRLASLVRFREKRKERCFDKKIRYTVRKEVAQRMYRKNGQFASFKDNSGSSLWDSPNSCLQGDGTPQPSPQSETVYVATYVRRCQHCGVGENSTPAMRRGPAGPRTLCNACGLMWANKEIPNDIKPSIMEGEDFSGNQGDPGIPADLSATIKGRMEKPSVSPDEEDSCGNAEDTDSLPVGILDSFHSLDEQETLLEFASASETDIDIPPNFI</sequence>
<reference evidence="16 17" key="1">
    <citation type="journal article" date="2019" name="Genome Biol. Evol.">
        <title>The Rhododendron genome and chromosomal organization provide insight into shared whole-genome duplications across the heath family (Ericaceae).</title>
        <authorList>
            <person name="Soza V.L."/>
            <person name="Lindsley D."/>
            <person name="Waalkes A."/>
            <person name="Ramage E."/>
            <person name="Patwardhan R.P."/>
            <person name="Burton J.N."/>
            <person name="Adey A."/>
            <person name="Kumar A."/>
            <person name="Qiu R."/>
            <person name="Shendure J."/>
            <person name="Hall B."/>
        </authorList>
    </citation>
    <scope>NUCLEOTIDE SEQUENCE [LARGE SCALE GENOMIC DNA]</scope>
    <source>
        <strain evidence="16">RSF 1966-606</strain>
    </source>
</reference>
<dbReference type="InterPro" id="IPR010402">
    <property type="entry name" value="CCT_domain"/>
</dbReference>
<dbReference type="SMART" id="SM00401">
    <property type="entry name" value="ZnF_GATA"/>
    <property type="match status" value="1"/>
</dbReference>
<evidence type="ECO:0000256" key="3">
    <source>
        <dbReference type="ARBA" id="ARBA00007722"/>
    </source>
</evidence>
<keyword evidence="5" id="KW-0863">Zinc-finger</keyword>
<dbReference type="PROSITE" id="PS00344">
    <property type="entry name" value="GATA_ZN_FINGER_1"/>
    <property type="match status" value="1"/>
</dbReference>
<dbReference type="Pfam" id="PF06203">
    <property type="entry name" value="CCT"/>
    <property type="match status" value="1"/>
</dbReference>
<evidence type="ECO:0000256" key="11">
    <source>
        <dbReference type="ARBA" id="ARBA00023242"/>
    </source>
</evidence>
<feature type="domain" description="CCT" evidence="14">
    <location>
        <begin position="135"/>
        <end position="177"/>
    </location>
</feature>
<comment type="similarity">
    <text evidence="3">Belongs to the type IV zinc-finger family. Class C subfamily.</text>
</comment>
<dbReference type="GO" id="GO:0043565">
    <property type="term" value="F:sequence-specific DNA binding"/>
    <property type="evidence" value="ECO:0007669"/>
    <property type="project" value="InterPro"/>
</dbReference>
<dbReference type="InterPro" id="IPR000679">
    <property type="entry name" value="Znf_GATA"/>
</dbReference>
<feature type="region of interest" description="Disordered" evidence="13">
    <location>
        <begin position="179"/>
        <end position="204"/>
    </location>
</feature>
<keyword evidence="9" id="KW-0010">Activator</keyword>
<dbReference type="Pfam" id="PF06200">
    <property type="entry name" value="tify"/>
    <property type="match status" value="1"/>
</dbReference>
<comment type="subcellular location">
    <subcellularLocation>
        <location evidence="2 12">Nucleus</location>
    </subcellularLocation>
</comment>